<dbReference type="PANTHER" id="PTHR11693">
    <property type="entry name" value="ATP SYNTHASE GAMMA CHAIN"/>
    <property type="match status" value="1"/>
</dbReference>
<dbReference type="Pfam" id="PF00231">
    <property type="entry name" value="ATP-synt"/>
    <property type="match status" value="1"/>
</dbReference>
<evidence type="ECO:0000313" key="12">
    <source>
        <dbReference type="Proteomes" id="UP001317963"/>
    </source>
</evidence>
<keyword evidence="5 10" id="KW-0375">Hydrogen ion transport</keyword>
<evidence type="ECO:0000256" key="9">
    <source>
        <dbReference type="ARBA" id="ARBA00023310"/>
    </source>
</evidence>
<comment type="subcellular location">
    <subcellularLocation>
        <location evidence="10">Cell membrane</location>
        <topology evidence="10">Peripheral membrane protein</topology>
    </subcellularLocation>
    <subcellularLocation>
        <location evidence="2">Membrane</location>
        <topology evidence="2">Peripheral membrane protein</topology>
    </subcellularLocation>
</comment>
<evidence type="ECO:0000256" key="8">
    <source>
        <dbReference type="ARBA" id="ARBA00023196"/>
    </source>
</evidence>
<keyword evidence="4 10" id="KW-0813">Transport</keyword>
<dbReference type="NCBIfam" id="TIGR01146">
    <property type="entry name" value="ATPsyn_F1gamma"/>
    <property type="match status" value="1"/>
</dbReference>
<protein>
    <recommendedName>
        <fullName evidence="10">ATP synthase gamma chain</fullName>
    </recommendedName>
    <alternativeName>
        <fullName evidence="10">ATP synthase F1 sector gamma subunit</fullName>
    </alternativeName>
    <alternativeName>
        <fullName evidence="10">F-ATPase gamma subunit</fullName>
    </alternativeName>
</protein>
<evidence type="ECO:0000256" key="6">
    <source>
        <dbReference type="ARBA" id="ARBA00023065"/>
    </source>
</evidence>
<dbReference type="EMBL" id="CP036501">
    <property type="protein sequence ID" value="UZP73704.1"/>
    <property type="molecule type" value="Genomic_DNA"/>
</dbReference>
<comment type="subunit">
    <text evidence="10">F-type ATPases have 2 components, CF(1) - the catalytic core - and CF(0) - the membrane proton channel. CF(1) has five subunits: alpha(3), beta(3), gamma(1), delta(1), epsilon(1). CF(0) has three main subunits: a, b and c.</text>
</comment>
<proteinExistence type="inferred from homology"/>
<dbReference type="InterPro" id="IPR023632">
    <property type="entry name" value="ATP_synth_F1_gsu_CS"/>
</dbReference>
<evidence type="ECO:0000256" key="7">
    <source>
        <dbReference type="ARBA" id="ARBA00023136"/>
    </source>
</evidence>
<keyword evidence="8 10" id="KW-0139">CF(1)</keyword>
<dbReference type="CDD" id="cd12151">
    <property type="entry name" value="F1-ATPase_gamma"/>
    <property type="match status" value="1"/>
</dbReference>
<keyword evidence="10" id="KW-1003">Cell membrane</keyword>
<dbReference type="Gene3D" id="3.40.1380.10">
    <property type="match status" value="1"/>
</dbReference>
<dbReference type="PRINTS" id="PR00126">
    <property type="entry name" value="ATPASEGAMMA"/>
</dbReference>
<comment type="similarity">
    <text evidence="3 10">Belongs to the ATPase gamma chain family.</text>
</comment>
<dbReference type="InterPro" id="IPR000131">
    <property type="entry name" value="ATP_synth_F1_gsu"/>
</dbReference>
<dbReference type="PROSITE" id="PS00153">
    <property type="entry name" value="ATPASE_GAMMA"/>
    <property type="match status" value="1"/>
</dbReference>
<evidence type="ECO:0000313" key="11">
    <source>
        <dbReference type="EMBL" id="UZP73704.1"/>
    </source>
</evidence>
<dbReference type="Gene3D" id="1.10.287.80">
    <property type="entry name" value="ATP synthase, gamma subunit, helix hairpin domain"/>
    <property type="match status" value="1"/>
</dbReference>
<comment type="function">
    <text evidence="1 10">Produces ATP from ADP in the presence of a proton gradient across the membrane. The gamma chain is believed to be important in regulating ATPase activity and the flow of protons through the CF(0) complex.</text>
</comment>
<sequence>MAAGKEIRTKITSIQSTQKITSAMEMVAASKMRRAQDRMEVGKPYSRRMRAVIGHIANASAEYRHAYMQQREVKRVGYVVVSSDRGLCGGLNINLFKRALQSMKEHSDAGHEVDLCLIGGKAQAFFASVGGNVVATVRDIGEEPTVEQLIGAVKHMLDAYVDGNIDKLYLVSNEFVNTMTQSPTAEQLLPLEADSQAQYAHHWDYIYEPDARELLDGLLARYIEALVYQAVVENGACEQAARMIAMKNASDNAGELIDELQLVYNKARQAAITQELSEIVGGAAAIG</sequence>
<keyword evidence="12" id="KW-1185">Reference proteome</keyword>
<evidence type="ECO:0000256" key="1">
    <source>
        <dbReference type="ARBA" id="ARBA00003456"/>
    </source>
</evidence>
<evidence type="ECO:0000256" key="2">
    <source>
        <dbReference type="ARBA" id="ARBA00004170"/>
    </source>
</evidence>
<dbReference type="PANTHER" id="PTHR11693:SF22">
    <property type="entry name" value="ATP SYNTHASE SUBUNIT GAMMA, MITOCHONDRIAL"/>
    <property type="match status" value="1"/>
</dbReference>
<gene>
    <name evidence="10 11" type="primary">atpG</name>
    <name evidence="11" type="ORF">E0F26_02660</name>
</gene>
<keyword evidence="9 10" id="KW-0066">ATP synthesis</keyword>
<evidence type="ECO:0000256" key="5">
    <source>
        <dbReference type="ARBA" id="ARBA00022781"/>
    </source>
</evidence>
<accession>A0ABY6Q3W3</accession>
<dbReference type="NCBIfam" id="NF004144">
    <property type="entry name" value="PRK05621.1-1"/>
    <property type="match status" value="1"/>
</dbReference>
<reference evidence="11 12" key="1">
    <citation type="submission" date="2019-02" db="EMBL/GenBank/DDBJ databases">
        <title>Halieaceae_genomes.</title>
        <authorList>
            <person name="Li S.-H."/>
        </authorList>
    </citation>
    <scope>NUCLEOTIDE SEQUENCE [LARGE SCALE GENOMIC DNA]</scope>
    <source>
        <strain evidence="11 12">JH123</strain>
    </source>
</reference>
<dbReference type="HAMAP" id="MF_00815">
    <property type="entry name" value="ATP_synth_gamma_bact"/>
    <property type="match status" value="1"/>
</dbReference>
<organism evidence="11 12">
    <name type="scientific">Candidatus Paraluminiphilus aquimaris</name>
    <dbReference type="NCBI Taxonomy" id="2518994"/>
    <lineage>
        <taxon>Bacteria</taxon>
        <taxon>Pseudomonadati</taxon>
        <taxon>Pseudomonadota</taxon>
        <taxon>Gammaproteobacteria</taxon>
        <taxon>Cellvibrionales</taxon>
        <taxon>Halieaceae</taxon>
        <taxon>Candidatus Paraluminiphilus</taxon>
    </lineage>
</organism>
<keyword evidence="6 10" id="KW-0406">Ion transport</keyword>
<dbReference type="Proteomes" id="UP001317963">
    <property type="component" value="Chromosome"/>
</dbReference>
<evidence type="ECO:0000256" key="4">
    <source>
        <dbReference type="ARBA" id="ARBA00022448"/>
    </source>
</evidence>
<dbReference type="RefSeq" id="WP_279242500.1">
    <property type="nucleotide sequence ID" value="NZ_CP036501.1"/>
</dbReference>
<keyword evidence="7 10" id="KW-0472">Membrane</keyword>
<evidence type="ECO:0000256" key="3">
    <source>
        <dbReference type="ARBA" id="ARBA00007681"/>
    </source>
</evidence>
<name>A0ABY6Q3W3_9GAMM</name>
<evidence type="ECO:0000256" key="10">
    <source>
        <dbReference type="HAMAP-Rule" id="MF_00815"/>
    </source>
</evidence>
<dbReference type="SUPFAM" id="SSF52943">
    <property type="entry name" value="ATP synthase (F1-ATPase), gamma subunit"/>
    <property type="match status" value="1"/>
</dbReference>
<dbReference type="InterPro" id="IPR035968">
    <property type="entry name" value="ATP_synth_F1_ATPase_gsu"/>
</dbReference>